<accession>A0A926UQ17</accession>
<comment type="caution">
    <text evidence="2">The sequence shown here is derived from an EMBL/GenBank/DDBJ whole genome shotgun (WGS) entry which is preliminary data.</text>
</comment>
<dbReference type="AlphaFoldDB" id="A0A926UQ17"/>
<feature type="transmembrane region" description="Helical" evidence="1">
    <location>
        <begin position="646"/>
        <end position="663"/>
    </location>
</feature>
<keyword evidence="1" id="KW-0812">Transmembrane</keyword>
<feature type="transmembrane region" description="Helical" evidence="1">
    <location>
        <begin position="88"/>
        <end position="106"/>
    </location>
</feature>
<feature type="transmembrane region" description="Helical" evidence="1">
    <location>
        <begin position="365"/>
        <end position="390"/>
    </location>
</feature>
<keyword evidence="1" id="KW-1133">Transmembrane helix</keyword>
<feature type="transmembrane region" description="Helical" evidence="1">
    <location>
        <begin position="138"/>
        <end position="156"/>
    </location>
</feature>
<evidence type="ECO:0008006" key="4">
    <source>
        <dbReference type="Google" id="ProtNLM"/>
    </source>
</evidence>
<dbReference type="EMBL" id="JACJPY010000002">
    <property type="protein sequence ID" value="MBD2148741.1"/>
    <property type="molecule type" value="Genomic_DNA"/>
</dbReference>
<feature type="transmembrane region" description="Helical" evidence="1">
    <location>
        <begin position="20"/>
        <end position="43"/>
    </location>
</feature>
<reference evidence="2" key="1">
    <citation type="journal article" date="2015" name="ISME J.">
        <title>Draft Genome Sequence of Streptomyces incarnatus NRRL8089, which Produces the Nucleoside Antibiotic Sinefungin.</title>
        <authorList>
            <person name="Oshima K."/>
            <person name="Hattori M."/>
            <person name="Shimizu H."/>
            <person name="Fukuda K."/>
            <person name="Nemoto M."/>
            <person name="Inagaki K."/>
            <person name="Tamura T."/>
        </authorList>
    </citation>
    <scope>NUCLEOTIDE SEQUENCE</scope>
    <source>
        <strain evidence="2">FACHB-1277</strain>
    </source>
</reference>
<evidence type="ECO:0000313" key="2">
    <source>
        <dbReference type="EMBL" id="MBD2148741.1"/>
    </source>
</evidence>
<reference evidence="2" key="2">
    <citation type="submission" date="2020-08" db="EMBL/GenBank/DDBJ databases">
        <authorList>
            <person name="Chen M."/>
            <person name="Teng W."/>
            <person name="Zhao L."/>
            <person name="Hu C."/>
            <person name="Zhou Y."/>
            <person name="Han B."/>
            <person name="Song L."/>
            <person name="Shu W."/>
        </authorList>
    </citation>
    <scope>NUCLEOTIDE SEQUENCE</scope>
    <source>
        <strain evidence="2">FACHB-1277</strain>
    </source>
</reference>
<keyword evidence="3" id="KW-1185">Reference proteome</keyword>
<feature type="transmembrane region" description="Helical" evidence="1">
    <location>
        <begin position="204"/>
        <end position="237"/>
    </location>
</feature>
<feature type="transmembrane region" description="Helical" evidence="1">
    <location>
        <begin position="452"/>
        <end position="470"/>
    </location>
</feature>
<keyword evidence="1" id="KW-0472">Membrane</keyword>
<dbReference type="RefSeq" id="WP_190349082.1">
    <property type="nucleotide sequence ID" value="NZ_JACJPY010000002.1"/>
</dbReference>
<evidence type="ECO:0000256" key="1">
    <source>
        <dbReference type="SAM" id="Phobius"/>
    </source>
</evidence>
<sequence>MGLSYLKQDFHSKQLNLRQLINGLLLGLVLVGIAAIAIIPMLIHGYPITHSTQFNLSWAFQYQRQFASGQLYPRWLEFSNFGFGNATFVFYPPMLMIATLPFSLLGMDVPSSLIGSMVLAAFTLAWGIYLYAKLYFPSWLALVIAGLAVASPYFLIDIYQRGAIAEVWAIAFIPWVLRATYKLIDQIINQVNQAPVTFSQPNHAISLAIAWGMMGLSHLPTLLISFLVWLLIPLWLLKDLLKHQDQQDQTEGASRTRQRFIVNIGNYVVAVGRCYLSAILGFVGISFFLLPIICDQQLVQIASINFSPEYLPQNRLLLDGLHSLHPHFASHWFETSSGMIPYFGLIVTVLLIGAIAWLINRNDSMGLWLSISAIALLMTTDLGAWLYSFVPILQKIQFSWRWYGLTVTTIPMILGGLGWQIWNQTFGDVASPHHQKLVPCIMVQLLLRKSTQIFITVLIIGLTLTSYIFTDKIVFQHTGFDPALVTKFTTLASQKEFPKEPNVEGQGTSILWWHWRFADGLAIVDVPEYRAKEVTMPMPPDRTYPLASYAEPDTAESIQIQSWQFGRRQILVENQSLGNEGDPNQSNKYLTLRMFYYPAWQVWIDDKSALLDANSQGQVQVAIPQGRHLLRLQYVGTQAEQWGSKISWAMAMVLIYIVLRANFLDPVKS</sequence>
<protein>
    <recommendedName>
        <fullName evidence="4">Membrane protein 6-pyruvoyl-tetrahydropterin synthase-related domain-containing protein</fullName>
    </recommendedName>
</protein>
<name>A0A926UQ17_9CYAN</name>
<evidence type="ECO:0000313" key="3">
    <source>
        <dbReference type="Proteomes" id="UP000631421"/>
    </source>
</evidence>
<proteinExistence type="predicted"/>
<feature type="transmembrane region" description="Helical" evidence="1">
    <location>
        <begin position="113"/>
        <end position="132"/>
    </location>
</feature>
<dbReference type="Proteomes" id="UP000631421">
    <property type="component" value="Unassembled WGS sequence"/>
</dbReference>
<feature type="transmembrane region" description="Helical" evidence="1">
    <location>
        <begin position="340"/>
        <end position="359"/>
    </location>
</feature>
<feature type="transmembrane region" description="Helical" evidence="1">
    <location>
        <begin position="402"/>
        <end position="422"/>
    </location>
</feature>
<gene>
    <name evidence="2" type="ORF">H6F44_01160</name>
</gene>
<organism evidence="2 3">
    <name type="scientific">Pseudanabaena cinerea FACHB-1277</name>
    <dbReference type="NCBI Taxonomy" id="2949581"/>
    <lineage>
        <taxon>Bacteria</taxon>
        <taxon>Bacillati</taxon>
        <taxon>Cyanobacteriota</taxon>
        <taxon>Cyanophyceae</taxon>
        <taxon>Pseudanabaenales</taxon>
        <taxon>Pseudanabaenaceae</taxon>
        <taxon>Pseudanabaena</taxon>
        <taxon>Pseudanabaena cinerea</taxon>
    </lineage>
</organism>